<feature type="region of interest" description="Disordered" evidence="1">
    <location>
        <begin position="58"/>
        <end position="84"/>
    </location>
</feature>
<evidence type="ECO:0000313" key="2">
    <source>
        <dbReference type="EMBL" id="CAH0526090.1"/>
    </source>
</evidence>
<comment type="caution">
    <text evidence="2">The sequence shown here is derived from an EMBL/GenBank/DDBJ whole genome shotgun (WGS) entry which is preliminary data.</text>
</comment>
<gene>
    <name evidence="2" type="ORF">VHP8226_01576</name>
</gene>
<organism evidence="2 3">
    <name type="scientific">Vibrio hippocampi</name>
    <dbReference type="NCBI Taxonomy" id="654686"/>
    <lineage>
        <taxon>Bacteria</taxon>
        <taxon>Pseudomonadati</taxon>
        <taxon>Pseudomonadota</taxon>
        <taxon>Gammaproteobacteria</taxon>
        <taxon>Vibrionales</taxon>
        <taxon>Vibrionaceae</taxon>
        <taxon>Vibrio</taxon>
    </lineage>
</organism>
<evidence type="ECO:0000256" key="1">
    <source>
        <dbReference type="SAM" id="MobiDB-lite"/>
    </source>
</evidence>
<proteinExistence type="predicted"/>
<feature type="compositionally biased region" description="Polar residues" evidence="1">
    <location>
        <begin position="59"/>
        <end position="70"/>
    </location>
</feature>
<evidence type="ECO:0000313" key="3">
    <source>
        <dbReference type="Proteomes" id="UP000838160"/>
    </source>
</evidence>
<keyword evidence="3" id="KW-1185">Reference proteome</keyword>
<evidence type="ECO:0008006" key="4">
    <source>
        <dbReference type="Google" id="ProtNLM"/>
    </source>
</evidence>
<sequence length="84" mass="9235">MPSDPNYIQIEISADKLASLVKSGHLCAAHIRCLNPDAKQFVWQLCLNNCADKLCGAPSGTNQTNPIKPNTPSPDLLHRQKRII</sequence>
<reference evidence="2" key="1">
    <citation type="submission" date="2021-12" db="EMBL/GenBank/DDBJ databases">
        <authorList>
            <person name="Rodrigo-Torres L."/>
            <person name="Arahal R. D."/>
            <person name="Lucena T."/>
        </authorList>
    </citation>
    <scope>NUCLEOTIDE SEQUENCE</scope>
    <source>
        <strain evidence="2">CECT 8226</strain>
    </source>
</reference>
<dbReference type="EMBL" id="CAKLCM010000002">
    <property type="protein sequence ID" value="CAH0526090.1"/>
    <property type="molecule type" value="Genomic_DNA"/>
</dbReference>
<dbReference type="Proteomes" id="UP000838160">
    <property type="component" value="Unassembled WGS sequence"/>
</dbReference>
<protein>
    <recommendedName>
        <fullName evidence="4">Transcriptional regulator</fullName>
    </recommendedName>
</protein>
<accession>A0ABN8DHF0</accession>
<name>A0ABN8DHF0_9VIBR</name>